<dbReference type="Proteomes" id="UP000235965">
    <property type="component" value="Unassembled WGS sequence"/>
</dbReference>
<reference evidence="2 3" key="1">
    <citation type="submission" date="2017-12" db="EMBL/GenBank/DDBJ databases">
        <title>Hemimetabolous genomes reveal molecular basis of termite eusociality.</title>
        <authorList>
            <person name="Harrison M.C."/>
            <person name="Jongepier E."/>
            <person name="Robertson H.M."/>
            <person name="Arning N."/>
            <person name="Bitard-Feildel T."/>
            <person name="Chao H."/>
            <person name="Childers C.P."/>
            <person name="Dinh H."/>
            <person name="Doddapaneni H."/>
            <person name="Dugan S."/>
            <person name="Gowin J."/>
            <person name="Greiner C."/>
            <person name="Han Y."/>
            <person name="Hu H."/>
            <person name="Hughes D.S.T."/>
            <person name="Huylmans A.-K."/>
            <person name="Kemena C."/>
            <person name="Kremer L.P.M."/>
            <person name="Lee S.L."/>
            <person name="Lopez-Ezquerra A."/>
            <person name="Mallet L."/>
            <person name="Monroy-Kuhn J.M."/>
            <person name="Moser A."/>
            <person name="Murali S.C."/>
            <person name="Muzny D.M."/>
            <person name="Otani S."/>
            <person name="Piulachs M.-D."/>
            <person name="Poelchau M."/>
            <person name="Qu J."/>
            <person name="Schaub F."/>
            <person name="Wada-Katsumata A."/>
            <person name="Worley K.C."/>
            <person name="Xie Q."/>
            <person name="Ylla G."/>
            <person name="Poulsen M."/>
            <person name="Gibbs R.A."/>
            <person name="Schal C."/>
            <person name="Richards S."/>
            <person name="Belles X."/>
            <person name="Korb J."/>
            <person name="Bornberg-Bauer E."/>
        </authorList>
    </citation>
    <scope>NUCLEOTIDE SEQUENCE [LARGE SCALE GENOMIC DNA]</scope>
    <source>
        <tissue evidence="2">Whole body</tissue>
    </source>
</reference>
<evidence type="ECO:0000313" key="2">
    <source>
        <dbReference type="EMBL" id="PNF30225.1"/>
    </source>
</evidence>
<keyword evidence="3" id="KW-1185">Reference proteome</keyword>
<organism evidence="2 3">
    <name type="scientific">Cryptotermes secundus</name>
    <dbReference type="NCBI Taxonomy" id="105785"/>
    <lineage>
        <taxon>Eukaryota</taxon>
        <taxon>Metazoa</taxon>
        <taxon>Ecdysozoa</taxon>
        <taxon>Arthropoda</taxon>
        <taxon>Hexapoda</taxon>
        <taxon>Insecta</taxon>
        <taxon>Pterygota</taxon>
        <taxon>Neoptera</taxon>
        <taxon>Polyneoptera</taxon>
        <taxon>Dictyoptera</taxon>
        <taxon>Blattodea</taxon>
        <taxon>Blattoidea</taxon>
        <taxon>Termitoidae</taxon>
        <taxon>Kalotermitidae</taxon>
        <taxon>Cryptotermitinae</taxon>
        <taxon>Cryptotermes</taxon>
    </lineage>
</organism>
<dbReference type="Pfam" id="PF16087">
    <property type="entry name" value="DUF4817"/>
    <property type="match status" value="1"/>
</dbReference>
<sequence length="258" mass="30068">MALQQEKAFCALRFEVSRSVITVQREFRARFQKDAPHKNNISRWYRQFVETGCLCKGKSPGSRELDMPKRSAWMVLRKWLCFKPYKMRLVQTLKPAVKEKRRDICEEMKLKMEENGFVERLISLAHILSQIYPIHTIPSYLSKIHSNIVHPPPTLAPILSQNNPVHTRPSYLSKICFNIIHPLRLDLPTGLFPSGFPIYIGGKADGKRSLGRPRCRWVNNIKMHLGDIGLDGMDWIDLVRDRDQWKAFVNTVMNLRFP</sequence>
<dbReference type="AlphaFoldDB" id="A0A2J7QNQ8"/>
<dbReference type="InterPro" id="IPR032135">
    <property type="entry name" value="DUF4817"/>
</dbReference>
<feature type="domain" description="DUF4817" evidence="1">
    <location>
        <begin position="14"/>
        <end position="54"/>
    </location>
</feature>
<protein>
    <recommendedName>
        <fullName evidence="1">DUF4817 domain-containing protein</fullName>
    </recommendedName>
</protein>
<evidence type="ECO:0000313" key="3">
    <source>
        <dbReference type="Proteomes" id="UP000235965"/>
    </source>
</evidence>
<comment type="caution">
    <text evidence="2">The sequence shown here is derived from an EMBL/GenBank/DDBJ whole genome shotgun (WGS) entry which is preliminary data.</text>
</comment>
<evidence type="ECO:0000259" key="1">
    <source>
        <dbReference type="Pfam" id="PF16087"/>
    </source>
</evidence>
<accession>A0A2J7QNQ8</accession>
<proteinExistence type="predicted"/>
<dbReference type="InParanoid" id="A0A2J7QNQ8"/>
<name>A0A2J7QNQ8_9NEOP</name>
<gene>
    <name evidence="2" type="ORF">B7P43_G02535</name>
</gene>
<dbReference type="EMBL" id="NEVH01012563">
    <property type="protein sequence ID" value="PNF30225.1"/>
    <property type="molecule type" value="Genomic_DNA"/>
</dbReference>